<dbReference type="EMBL" id="QNRJ01000008">
    <property type="protein sequence ID" value="RBP03720.1"/>
    <property type="molecule type" value="Genomic_DNA"/>
</dbReference>
<gene>
    <name evidence="6" type="ORF">DET59_108144</name>
</gene>
<organism evidence="6 7">
    <name type="scientific">Rossellomorea aquimaris</name>
    <dbReference type="NCBI Taxonomy" id="189382"/>
    <lineage>
        <taxon>Bacteria</taxon>
        <taxon>Bacillati</taxon>
        <taxon>Bacillota</taxon>
        <taxon>Bacilli</taxon>
        <taxon>Bacillales</taxon>
        <taxon>Bacillaceae</taxon>
        <taxon>Rossellomorea</taxon>
    </lineage>
</organism>
<dbReference type="AlphaFoldDB" id="A0A366EPU9"/>
<dbReference type="Gene3D" id="3.40.50.10490">
    <property type="entry name" value="Glucose-6-phosphate isomerase like protein, domain 1"/>
    <property type="match status" value="1"/>
</dbReference>
<name>A0A366EPU9_9BACI</name>
<evidence type="ECO:0000313" key="6">
    <source>
        <dbReference type="EMBL" id="RBP03720.1"/>
    </source>
</evidence>
<evidence type="ECO:0000259" key="4">
    <source>
        <dbReference type="PROSITE" id="PS51071"/>
    </source>
</evidence>
<dbReference type="Pfam" id="PF01380">
    <property type="entry name" value="SIS"/>
    <property type="match status" value="1"/>
</dbReference>
<dbReference type="CDD" id="cd05013">
    <property type="entry name" value="SIS_RpiR"/>
    <property type="match status" value="1"/>
</dbReference>
<dbReference type="OrthoDB" id="3684496at2"/>
<dbReference type="Pfam" id="PF01418">
    <property type="entry name" value="HTH_6"/>
    <property type="match status" value="1"/>
</dbReference>
<evidence type="ECO:0000256" key="1">
    <source>
        <dbReference type="ARBA" id="ARBA00023015"/>
    </source>
</evidence>
<evidence type="ECO:0000259" key="5">
    <source>
        <dbReference type="PROSITE" id="PS51464"/>
    </source>
</evidence>
<sequence length="285" mass="31870">MKEEKVQHCLPRIRSHYSQFSEKEKMIANFIISNPEKIIHSTISGVAEELNVADATVFRFCKRLGFKGYQAMKISLASDLVTPIEDIHETINEGDSEGVIAQKVFRSNIRTLEDSLSMLNEEMFTKAIQGMISAGRIEFYGTGGSGFVAMDAHHKFLRTGMTTTAYNDPHMQLISASQLTDRDVIVFISHSGSNKDLLEVLDVAKKNRVTTIAITHFAKSPLSKGVDIPLFTVSQETEYRSEALASRISQLSIVDALYVNTMMKRKDLSKASLQKMRDAISIKKI</sequence>
<dbReference type="InterPro" id="IPR046348">
    <property type="entry name" value="SIS_dom_sf"/>
</dbReference>
<dbReference type="GO" id="GO:0003677">
    <property type="term" value="F:DNA binding"/>
    <property type="evidence" value="ECO:0007669"/>
    <property type="project" value="UniProtKB-KW"/>
</dbReference>
<dbReference type="PROSITE" id="PS51071">
    <property type="entry name" value="HTH_RPIR"/>
    <property type="match status" value="1"/>
</dbReference>
<protein>
    <submittedName>
        <fullName evidence="6">RpiR family transcriptional regulator</fullName>
    </submittedName>
</protein>
<dbReference type="InterPro" id="IPR047640">
    <property type="entry name" value="RpiR-like"/>
</dbReference>
<feature type="domain" description="HTH rpiR-type" evidence="4">
    <location>
        <begin position="7"/>
        <end position="83"/>
    </location>
</feature>
<dbReference type="SUPFAM" id="SSF53697">
    <property type="entry name" value="SIS domain"/>
    <property type="match status" value="1"/>
</dbReference>
<dbReference type="PANTHER" id="PTHR30514">
    <property type="entry name" value="GLUCOKINASE"/>
    <property type="match status" value="1"/>
</dbReference>
<comment type="caution">
    <text evidence="6">The sequence shown here is derived from an EMBL/GenBank/DDBJ whole genome shotgun (WGS) entry which is preliminary data.</text>
</comment>
<evidence type="ECO:0000313" key="7">
    <source>
        <dbReference type="Proteomes" id="UP000252118"/>
    </source>
</evidence>
<dbReference type="Proteomes" id="UP000252118">
    <property type="component" value="Unassembled WGS sequence"/>
</dbReference>
<dbReference type="InterPro" id="IPR000281">
    <property type="entry name" value="HTH_RpiR"/>
</dbReference>
<feature type="domain" description="SIS" evidence="5">
    <location>
        <begin position="127"/>
        <end position="267"/>
    </location>
</feature>
<evidence type="ECO:0000256" key="3">
    <source>
        <dbReference type="ARBA" id="ARBA00023163"/>
    </source>
</evidence>
<reference evidence="6 7" key="1">
    <citation type="submission" date="2018-06" db="EMBL/GenBank/DDBJ databases">
        <title>Freshwater and sediment microbial communities from various areas in North America, analyzing microbe dynamics in response to fracking.</title>
        <authorList>
            <person name="Lamendella R."/>
        </authorList>
    </citation>
    <scope>NUCLEOTIDE SEQUENCE [LARGE SCALE GENOMIC DNA]</scope>
    <source>
        <strain evidence="6 7">97B</strain>
    </source>
</reference>
<accession>A0A366EPU9</accession>
<dbReference type="PROSITE" id="PS51464">
    <property type="entry name" value="SIS"/>
    <property type="match status" value="1"/>
</dbReference>
<keyword evidence="3" id="KW-0804">Transcription</keyword>
<dbReference type="GO" id="GO:1901135">
    <property type="term" value="P:carbohydrate derivative metabolic process"/>
    <property type="evidence" value="ECO:0007669"/>
    <property type="project" value="InterPro"/>
</dbReference>
<dbReference type="Gene3D" id="1.10.10.10">
    <property type="entry name" value="Winged helix-like DNA-binding domain superfamily/Winged helix DNA-binding domain"/>
    <property type="match status" value="1"/>
</dbReference>
<dbReference type="InterPro" id="IPR001347">
    <property type="entry name" value="SIS_dom"/>
</dbReference>
<dbReference type="GO" id="GO:0003700">
    <property type="term" value="F:DNA-binding transcription factor activity"/>
    <property type="evidence" value="ECO:0007669"/>
    <property type="project" value="InterPro"/>
</dbReference>
<dbReference type="SUPFAM" id="SSF46689">
    <property type="entry name" value="Homeodomain-like"/>
    <property type="match status" value="1"/>
</dbReference>
<dbReference type="PANTHER" id="PTHR30514:SF1">
    <property type="entry name" value="HTH-TYPE TRANSCRIPTIONAL REGULATOR HEXR-RELATED"/>
    <property type="match status" value="1"/>
</dbReference>
<dbReference type="InterPro" id="IPR036388">
    <property type="entry name" value="WH-like_DNA-bd_sf"/>
</dbReference>
<evidence type="ECO:0000256" key="2">
    <source>
        <dbReference type="ARBA" id="ARBA00023125"/>
    </source>
</evidence>
<proteinExistence type="predicted"/>
<dbReference type="InterPro" id="IPR035472">
    <property type="entry name" value="RpiR-like_SIS"/>
</dbReference>
<dbReference type="RefSeq" id="WP_113969998.1">
    <property type="nucleotide sequence ID" value="NZ_QNRJ01000008.1"/>
</dbReference>
<dbReference type="GO" id="GO:0097367">
    <property type="term" value="F:carbohydrate derivative binding"/>
    <property type="evidence" value="ECO:0007669"/>
    <property type="project" value="InterPro"/>
</dbReference>
<keyword evidence="1" id="KW-0805">Transcription regulation</keyword>
<dbReference type="InterPro" id="IPR009057">
    <property type="entry name" value="Homeodomain-like_sf"/>
</dbReference>
<keyword evidence="2" id="KW-0238">DNA-binding</keyword>